<dbReference type="GO" id="GO:0006865">
    <property type="term" value="P:amino acid transport"/>
    <property type="evidence" value="ECO:0007669"/>
    <property type="project" value="UniProtKB-KW"/>
</dbReference>
<dbReference type="CDD" id="cd06327">
    <property type="entry name" value="PBP1_SBP-like"/>
    <property type="match status" value="1"/>
</dbReference>
<evidence type="ECO:0000256" key="2">
    <source>
        <dbReference type="ARBA" id="ARBA00022729"/>
    </source>
</evidence>
<dbReference type="SUPFAM" id="SSF53822">
    <property type="entry name" value="Periplasmic binding protein-like I"/>
    <property type="match status" value="1"/>
</dbReference>
<dbReference type="PANTHER" id="PTHR30483:SF6">
    <property type="entry name" value="PERIPLASMIC BINDING PROTEIN OF ABC TRANSPORTER FOR NATURAL AMINO ACIDS"/>
    <property type="match status" value="1"/>
</dbReference>
<organism evidence="6 7">
    <name type="scientific">Skermanella stibiiresistens SB22</name>
    <dbReference type="NCBI Taxonomy" id="1385369"/>
    <lineage>
        <taxon>Bacteria</taxon>
        <taxon>Pseudomonadati</taxon>
        <taxon>Pseudomonadota</taxon>
        <taxon>Alphaproteobacteria</taxon>
        <taxon>Rhodospirillales</taxon>
        <taxon>Azospirillaceae</taxon>
        <taxon>Skermanella</taxon>
    </lineage>
</organism>
<keyword evidence="3" id="KW-0813">Transport</keyword>
<reference evidence="6 7" key="1">
    <citation type="submission" date="2013-08" db="EMBL/GenBank/DDBJ databases">
        <title>The genome sequence of Skermanella stibiiresistens.</title>
        <authorList>
            <person name="Zhu W."/>
            <person name="Wang G."/>
        </authorList>
    </citation>
    <scope>NUCLEOTIDE SEQUENCE [LARGE SCALE GENOMIC DNA]</scope>
    <source>
        <strain evidence="6 7">SB22</strain>
    </source>
</reference>
<dbReference type="InterPro" id="IPR028081">
    <property type="entry name" value="Leu-bd"/>
</dbReference>
<comment type="caution">
    <text evidence="6">The sequence shown here is derived from an EMBL/GenBank/DDBJ whole genome shotgun (WGS) entry which is preliminary data.</text>
</comment>
<evidence type="ECO:0000256" key="4">
    <source>
        <dbReference type="SAM" id="SignalP"/>
    </source>
</evidence>
<feature type="signal peptide" evidence="4">
    <location>
        <begin position="1"/>
        <end position="23"/>
    </location>
</feature>
<keyword evidence="7" id="KW-1185">Reference proteome</keyword>
<dbReference type="InterPro" id="IPR051010">
    <property type="entry name" value="BCAA_transport"/>
</dbReference>
<sequence length="406" mass="43001">MTTPVGMALGVALGLGAVSMATARAEISDGVVRFGVLNDQSGVYSDFGGRGSVIAAEMAVEDHGGKVAGVPIEILSADHQNKPDIASNTAREWMDNKGVDAILELTTSAVTLAVQELGKAKNRAILVTSASSPDLTGKSCTPVTVHWGFDSYGLTTVAAKATVDNGGDSWFFLTGDNVGSHAQEAQGIRFVTEQGGKVLGTVRHPLNSTDFSSFLLQAQGSGAKVIALANAGGDTVNAMKQAGEFAITSGGQSIVPMLAFITDIHSIGPKAAQGIKLATAFYWDRDDSTRTWSERFMARNGGRAPTMAQAGVYSMVTHFLKAVEATGSDKGDVAVAQMKKTPVNDPLWQDVRIREDGRSLNDIYLVEVKKPEEMRGTWDYYKIISTYPGDKAFRPMSEGGCPMVKP</sequence>
<evidence type="ECO:0000313" key="7">
    <source>
        <dbReference type="Proteomes" id="UP000019486"/>
    </source>
</evidence>
<dbReference type="EMBL" id="AVFL01000016">
    <property type="protein sequence ID" value="EWY38711.1"/>
    <property type="molecule type" value="Genomic_DNA"/>
</dbReference>
<dbReference type="AlphaFoldDB" id="W9H1M4"/>
<comment type="similarity">
    <text evidence="1">Belongs to the leucine-binding protein family.</text>
</comment>
<dbReference type="Proteomes" id="UP000019486">
    <property type="component" value="Unassembled WGS sequence"/>
</dbReference>
<dbReference type="PANTHER" id="PTHR30483">
    <property type="entry name" value="LEUCINE-SPECIFIC-BINDING PROTEIN"/>
    <property type="match status" value="1"/>
</dbReference>
<accession>W9H1M4</accession>
<dbReference type="Pfam" id="PF13458">
    <property type="entry name" value="Peripla_BP_6"/>
    <property type="match status" value="1"/>
</dbReference>
<keyword evidence="2 4" id="KW-0732">Signal</keyword>
<dbReference type="STRING" id="1385369.N825_11025"/>
<evidence type="ECO:0000256" key="3">
    <source>
        <dbReference type="ARBA" id="ARBA00022970"/>
    </source>
</evidence>
<evidence type="ECO:0000259" key="5">
    <source>
        <dbReference type="Pfam" id="PF13458"/>
    </source>
</evidence>
<evidence type="ECO:0000313" key="6">
    <source>
        <dbReference type="EMBL" id="EWY38711.1"/>
    </source>
</evidence>
<evidence type="ECO:0000256" key="1">
    <source>
        <dbReference type="ARBA" id="ARBA00010062"/>
    </source>
</evidence>
<gene>
    <name evidence="6" type="ORF">N825_11025</name>
</gene>
<dbReference type="PATRIC" id="fig|1385369.3.peg.4184"/>
<feature type="chain" id="PRO_5004923337" evidence="4">
    <location>
        <begin position="24"/>
        <end position="406"/>
    </location>
</feature>
<keyword evidence="3" id="KW-0029">Amino-acid transport</keyword>
<name>W9H1M4_9PROT</name>
<dbReference type="InterPro" id="IPR028082">
    <property type="entry name" value="Peripla_BP_I"/>
</dbReference>
<protein>
    <submittedName>
        <fullName evidence="6">ABC transporter permease</fullName>
    </submittedName>
</protein>
<feature type="domain" description="Leucine-binding protein" evidence="5">
    <location>
        <begin position="32"/>
        <end position="369"/>
    </location>
</feature>
<dbReference type="Gene3D" id="3.40.50.2300">
    <property type="match status" value="2"/>
</dbReference>
<proteinExistence type="inferred from homology"/>